<feature type="non-terminal residue" evidence="1">
    <location>
        <position position="1"/>
    </location>
</feature>
<accession>A0AAW0MBU6</accession>
<gene>
    <name evidence="1" type="ORF">CFP56_033334</name>
</gene>
<organism evidence="1 2">
    <name type="scientific">Quercus suber</name>
    <name type="common">Cork oak</name>
    <dbReference type="NCBI Taxonomy" id="58331"/>
    <lineage>
        <taxon>Eukaryota</taxon>
        <taxon>Viridiplantae</taxon>
        <taxon>Streptophyta</taxon>
        <taxon>Embryophyta</taxon>
        <taxon>Tracheophyta</taxon>
        <taxon>Spermatophyta</taxon>
        <taxon>Magnoliopsida</taxon>
        <taxon>eudicotyledons</taxon>
        <taxon>Gunneridae</taxon>
        <taxon>Pentapetalae</taxon>
        <taxon>rosids</taxon>
        <taxon>fabids</taxon>
        <taxon>Fagales</taxon>
        <taxon>Fagaceae</taxon>
        <taxon>Quercus</taxon>
    </lineage>
</organism>
<dbReference type="Proteomes" id="UP000237347">
    <property type="component" value="Unassembled WGS sequence"/>
</dbReference>
<evidence type="ECO:0000313" key="2">
    <source>
        <dbReference type="Proteomes" id="UP000237347"/>
    </source>
</evidence>
<dbReference type="EMBL" id="PKMF04000005">
    <property type="protein sequence ID" value="KAK7860669.1"/>
    <property type="molecule type" value="Genomic_DNA"/>
</dbReference>
<keyword evidence="2" id="KW-1185">Reference proteome</keyword>
<name>A0AAW0MBU6_QUESU</name>
<sequence length="100" mass="11528">RSDQSRPGQLGQFITVCWDIWKNQNDIRMGGKGRAGRTVLRNAMHLVEEQWKVTHTKREGNIPAHLLAQHTKNVEDNVAWLKECPSLIEHACVHERNVTH</sequence>
<dbReference type="AlphaFoldDB" id="A0AAW0MBU6"/>
<reference evidence="1 2" key="1">
    <citation type="journal article" date="2018" name="Sci. Data">
        <title>The draft genome sequence of cork oak.</title>
        <authorList>
            <person name="Ramos A.M."/>
            <person name="Usie A."/>
            <person name="Barbosa P."/>
            <person name="Barros P.M."/>
            <person name="Capote T."/>
            <person name="Chaves I."/>
            <person name="Simoes F."/>
            <person name="Abreu I."/>
            <person name="Carrasquinho I."/>
            <person name="Faro C."/>
            <person name="Guimaraes J.B."/>
            <person name="Mendonca D."/>
            <person name="Nobrega F."/>
            <person name="Rodrigues L."/>
            <person name="Saibo N.J.M."/>
            <person name="Varela M.C."/>
            <person name="Egas C."/>
            <person name="Matos J."/>
            <person name="Miguel C.M."/>
            <person name="Oliveira M.M."/>
            <person name="Ricardo C.P."/>
            <person name="Goncalves S."/>
        </authorList>
    </citation>
    <scope>NUCLEOTIDE SEQUENCE [LARGE SCALE GENOMIC DNA]</scope>
    <source>
        <strain evidence="2">cv. HL8</strain>
    </source>
</reference>
<evidence type="ECO:0000313" key="1">
    <source>
        <dbReference type="EMBL" id="KAK7860669.1"/>
    </source>
</evidence>
<comment type="caution">
    <text evidence="1">The sequence shown here is derived from an EMBL/GenBank/DDBJ whole genome shotgun (WGS) entry which is preliminary data.</text>
</comment>
<protein>
    <recommendedName>
        <fullName evidence="3">RNase H type-1 domain-containing protein</fullName>
    </recommendedName>
</protein>
<proteinExistence type="predicted"/>
<evidence type="ECO:0008006" key="3">
    <source>
        <dbReference type="Google" id="ProtNLM"/>
    </source>
</evidence>